<feature type="transmembrane region" description="Helical" evidence="1">
    <location>
        <begin position="270"/>
        <end position="290"/>
    </location>
</feature>
<accession>Q8TJG4</accession>
<evidence type="ECO:0000313" key="3">
    <source>
        <dbReference type="Proteomes" id="UP000002487"/>
    </source>
</evidence>
<keyword evidence="3" id="KW-1185">Reference proteome</keyword>
<keyword evidence="1" id="KW-0812">Transmembrane</keyword>
<feature type="transmembrane region" description="Helical" evidence="1">
    <location>
        <begin position="150"/>
        <end position="169"/>
    </location>
</feature>
<feature type="transmembrane region" description="Helical" evidence="1">
    <location>
        <begin position="5"/>
        <end position="23"/>
    </location>
</feature>
<dbReference type="AlphaFoldDB" id="Q8TJG4"/>
<keyword evidence="1" id="KW-0472">Membrane</keyword>
<organism evidence="2 3">
    <name type="scientific">Methanosarcina acetivorans (strain ATCC 35395 / DSM 2834 / JCM 12185 / C2A)</name>
    <dbReference type="NCBI Taxonomy" id="188937"/>
    <lineage>
        <taxon>Archaea</taxon>
        <taxon>Methanobacteriati</taxon>
        <taxon>Methanobacteriota</taxon>
        <taxon>Stenosarchaea group</taxon>
        <taxon>Methanomicrobia</taxon>
        <taxon>Methanosarcinales</taxon>
        <taxon>Methanosarcinaceae</taxon>
        <taxon>Methanosarcina</taxon>
    </lineage>
</organism>
<gene>
    <name evidence="2" type="ordered locus">MA_3821</name>
</gene>
<dbReference type="KEGG" id="mac:MA_3821"/>
<feature type="transmembrane region" description="Helical" evidence="1">
    <location>
        <begin position="43"/>
        <end position="68"/>
    </location>
</feature>
<reference evidence="2 3" key="1">
    <citation type="journal article" date="2002" name="Genome Res.">
        <title>The genome of Methanosarcina acetivorans reveals extensive metabolic and physiological diversity.</title>
        <authorList>
            <person name="Galagan J.E."/>
            <person name="Nusbaum C."/>
            <person name="Roy A."/>
            <person name="Endrizzi M.G."/>
            <person name="Macdonald P."/>
            <person name="FitzHugh W."/>
            <person name="Calvo S."/>
            <person name="Engels R."/>
            <person name="Smirnov S."/>
            <person name="Atnoor D."/>
            <person name="Brown A."/>
            <person name="Allen N."/>
            <person name="Naylor J."/>
            <person name="Stange-Thomann N."/>
            <person name="DeArellano K."/>
            <person name="Johnson R."/>
            <person name="Linton L."/>
            <person name="McEwan P."/>
            <person name="McKernan K."/>
            <person name="Talamas J."/>
            <person name="Tirrell A."/>
            <person name="Ye W."/>
            <person name="Zimmer A."/>
            <person name="Barber R.D."/>
            <person name="Cann I."/>
            <person name="Graham D.E."/>
            <person name="Grahame D.A."/>
            <person name="Guss A."/>
            <person name="Hedderich R."/>
            <person name="Ingram-Smith C."/>
            <person name="Kuettner C.H."/>
            <person name="Krzycki J.A."/>
            <person name="Leigh J.A."/>
            <person name="Li W."/>
            <person name="Liu J."/>
            <person name="Mukhopadhyay B."/>
            <person name="Reeve J.N."/>
            <person name="Smith K."/>
            <person name="Springer T.A."/>
            <person name="Umayam L.A."/>
            <person name="White O."/>
            <person name="White R.H."/>
            <person name="de Macario E.C."/>
            <person name="Ferry J.G."/>
            <person name="Jarrell K.F."/>
            <person name="Jing H."/>
            <person name="Macario A.J.L."/>
            <person name="Paulsen I."/>
            <person name="Pritchett M."/>
            <person name="Sowers K.R."/>
            <person name="Swanson R.V."/>
            <person name="Zinder S.H."/>
            <person name="Lander E."/>
            <person name="Metcalf W.W."/>
            <person name="Birren B."/>
        </authorList>
    </citation>
    <scope>NUCLEOTIDE SEQUENCE [LARGE SCALE GENOMIC DNA]</scope>
    <source>
        <strain evidence="3">ATCC 35395 / DSM 2834 / JCM 12185 / C2A</strain>
    </source>
</reference>
<dbReference type="EnsemblBacteria" id="AAM07172">
    <property type="protein sequence ID" value="AAM07172"/>
    <property type="gene ID" value="MA_3821"/>
</dbReference>
<sequence>MVQFYFCYINCYCFFILIYPRNLKFLNEILSNVFSFESIKIQFSYYLSPVLILVLPTILVYLLAFIYLKYKKSPFIKIGLKKLILKFILGLQFNSFVILISVFAYAILLWVLSLILQTKDESLTNMFIGFISCFEPNNFFNLNGLGGNQFSFASLYFTLAIAGTIIFSISDRYKKQKEVVTQKQLKFAEEYENWYKQHEKDINFDTKNYHKEDRVNRFNSIISTLRETLDLESIDELKALTGYENCLVLIVESFLAGICTLMISQECSEGFFYAFFVFILIFVSLCIYINQVFTDLRSYR</sequence>
<evidence type="ECO:0000256" key="1">
    <source>
        <dbReference type="SAM" id="Phobius"/>
    </source>
</evidence>
<dbReference type="InParanoid" id="Q8TJG4"/>
<feature type="transmembrane region" description="Helical" evidence="1">
    <location>
        <begin position="89"/>
        <end position="116"/>
    </location>
</feature>
<evidence type="ECO:0008006" key="4">
    <source>
        <dbReference type="Google" id="ProtNLM"/>
    </source>
</evidence>
<name>Q8TJG4_METAC</name>
<evidence type="ECO:0000313" key="2">
    <source>
        <dbReference type="EMBL" id="AAM07172.1"/>
    </source>
</evidence>
<keyword evidence="1" id="KW-1133">Transmembrane helix</keyword>
<dbReference type="HOGENOM" id="CLU_926246_0_0_2"/>
<dbReference type="EMBL" id="AE010299">
    <property type="protein sequence ID" value="AAM07172.1"/>
    <property type="molecule type" value="Genomic_DNA"/>
</dbReference>
<dbReference type="Proteomes" id="UP000002487">
    <property type="component" value="Chromosome"/>
</dbReference>
<protein>
    <recommendedName>
        <fullName evidence="4">Transmembrane protein</fullName>
    </recommendedName>
</protein>
<proteinExistence type="predicted"/>